<dbReference type="HOGENOM" id="CLU_2301276_0_0_9"/>
<dbReference type="OrthoDB" id="1798365at2"/>
<name>W0EDE8_9FIRM</name>
<dbReference type="eggNOG" id="ENOG5033J2U">
    <property type="taxonomic scope" value="Bacteria"/>
</dbReference>
<evidence type="ECO:0000313" key="2">
    <source>
        <dbReference type="Proteomes" id="UP000010847"/>
    </source>
</evidence>
<protein>
    <submittedName>
        <fullName evidence="1">Uncharacterized protein</fullName>
    </submittedName>
</protein>
<gene>
    <name evidence="1" type="ORF">DESME_09240</name>
</gene>
<dbReference type="AlphaFoldDB" id="W0EDE8"/>
<keyword evidence="2" id="KW-1185">Reference proteome</keyword>
<evidence type="ECO:0000313" key="1">
    <source>
        <dbReference type="EMBL" id="AHF07199.1"/>
    </source>
</evidence>
<dbReference type="RefSeq" id="WP_006718313.1">
    <property type="nucleotide sequence ID" value="NZ_CP007032.1"/>
</dbReference>
<dbReference type="InterPro" id="IPR036280">
    <property type="entry name" value="Multihaem_cyt_sf"/>
</dbReference>
<reference evidence="1 2" key="1">
    <citation type="submission" date="2013-12" db="EMBL/GenBank/DDBJ databases">
        <authorList>
            <consortium name="DOE Joint Genome Institute"/>
            <person name="Smidt H."/>
            <person name="Huntemann M."/>
            <person name="Han J."/>
            <person name="Chen A."/>
            <person name="Kyrpides N."/>
            <person name="Mavromatis K."/>
            <person name="Markowitz V."/>
            <person name="Palaniappan K."/>
            <person name="Ivanova N."/>
            <person name="Schaumberg A."/>
            <person name="Pati A."/>
            <person name="Liolios K."/>
            <person name="Nordberg H.P."/>
            <person name="Cantor M.N."/>
            <person name="Hua S.X."/>
            <person name="Woyke T."/>
        </authorList>
    </citation>
    <scope>NUCLEOTIDE SEQUENCE [LARGE SCALE GENOMIC DNA]</scope>
    <source>
        <strain evidence="2">DSM 15288</strain>
    </source>
</reference>
<dbReference type="Proteomes" id="UP000010847">
    <property type="component" value="Chromosome"/>
</dbReference>
<dbReference type="SUPFAM" id="SSF48695">
    <property type="entry name" value="Multiheme cytochromes"/>
    <property type="match status" value="1"/>
</dbReference>
<sequence>MERKKIVRSLITLGLFVALVAVIIISQNRDPSNPHSTISRETWLSGPQGHGYVVNNNQAPAEQCYPCHEKKGLGGQVYCQSCHDQSGVKVSLPQ</sequence>
<dbReference type="STRING" id="871968.DESME_09240"/>
<dbReference type="KEGG" id="dmt:DESME_09240"/>
<proteinExistence type="predicted"/>
<organism evidence="1 2">
    <name type="scientific">Desulfitobacterium metallireducens DSM 15288</name>
    <dbReference type="NCBI Taxonomy" id="871968"/>
    <lineage>
        <taxon>Bacteria</taxon>
        <taxon>Bacillati</taxon>
        <taxon>Bacillota</taxon>
        <taxon>Clostridia</taxon>
        <taxon>Eubacteriales</taxon>
        <taxon>Desulfitobacteriaceae</taxon>
        <taxon>Desulfitobacterium</taxon>
    </lineage>
</organism>
<dbReference type="EMBL" id="CP007032">
    <property type="protein sequence ID" value="AHF07199.1"/>
    <property type="molecule type" value="Genomic_DNA"/>
</dbReference>
<accession>W0EDE8</accession>